<keyword evidence="7 9" id="KW-1133">Transmembrane helix</keyword>
<dbReference type="CDD" id="cd06261">
    <property type="entry name" value="TM_PBP2"/>
    <property type="match status" value="1"/>
</dbReference>
<protein>
    <submittedName>
        <fullName evidence="11">Polar amino acid transport system permease protein/polar amino acid transport system substrate-binding protein</fullName>
    </submittedName>
</protein>
<evidence type="ECO:0000256" key="2">
    <source>
        <dbReference type="ARBA" id="ARBA00010072"/>
    </source>
</evidence>
<dbReference type="Pfam" id="PF00528">
    <property type="entry name" value="BPD_transp_1"/>
    <property type="match status" value="1"/>
</dbReference>
<evidence type="ECO:0000256" key="3">
    <source>
        <dbReference type="ARBA" id="ARBA00022448"/>
    </source>
</evidence>
<dbReference type="InterPro" id="IPR035906">
    <property type="entry name" value="MetI-like_sf"/>
</dbReference>
<feature type="domain" description="ABC transmembrane type-1" evidence="10">
    <location>
        <begin position="17"/>
        <end position="216"/>
    </location>
</feature>
<evidence type="ECO:0000256" key="7">
    <source>
        <dbReference type="ARBA" id="ARBA00022989"/>
    </source>
</evidence>
<feature type="transmembrane region" description="Helical" evidence="9">
    <location>
        <begin position="198"/>
        <end position="218"/>
    </location>
</feature>
<dbReference type="NCBIfam" id="TIGR01726">
    <property type="entry name" value="HEQRo_perm_3TM"/>
    <property type="match status" value="1"/>
</dbReference>
<dbReference type="SUPFAM" id="SSF161098">
    <property type="entry name" value="MetI-like"/>
    <property type="match status" value="1"/>
</dbReference>
<evidence type="ECO:0000259" key="10">
    <source>
        <dbReference type="PROSITE" id="PS50928"/>
    </source>
</evidence>
<dbReference type="InterPro" id="IPR000515">
    <property type="entry name" value="MetI-like"/>
</dbReference>
<evidence type="ECO:0000256" key="4">
    <source>
        <dbReference type="ARBA" id="ARBA00022475"/>
    </source>
</evidence>
<reference evidence="11 12" key="1">
    <citation type="submission" date="2020-08" db="EMBL/GenBank/DDBJ databases">
        <title>Genomic Encyclopedia of Type Strains, Phase IV (KMG-IV): sequencing the most valuable type-strain genomes for metagenomic binning, comparative biology and taxonomic classification.</title>
        <authorList>
            <person name="Goeker M."/>
        </authorList>
    </citation>
    <scope>NUCLEOTIDE SEQUENCE [LARGE SCALE GENOMIC DNA]</scope>
    <source>
        <strain evidence="11 12">DSM 24661</strain>
    </source>
</reference>
<keyword evidence="8 9" id="KW-0472">Membrane</keyword>
<dbReference type="AlphaFoldDB" id="A0A840UW39"/>
<comment type="caution">
    <text evidence="11">The sequence shown here is derived from an EMBL/GenBank/DDBJ whole genome shotgun (WGS) entry which is preliminary data.</text>
</comment>
<sequence length="229" mass="25174">MDFGVVMRYIPMFFTGIKLTIFISIAAIFIAVIVGLLIYFMKASSIKIGGFHFLRVIAFAFIEIMRGTPLLLQVLIAYVLVGMLPMSSELPSNFAAIIASIAAIGLNSSVYIAEIFRAGIQSIPKGQMEAARSLGLTHLMAMRKVIMPQAIKNILPAIGNEFVADIKGSSMAYVLGIAELTFTAKVVQGATYRGLEPLIVSAVFYLILTFSLGRFVGWTERRMQQDDRY</sequence>
<evidence type="ECO:0000256" key="1">
    <source>
        <dbReference type="ARBA" id="ARBA00004651"/>
    </source>
</evidence>
<keyword evidence="4" id="KW-1003">Cell membrane</keyword>
<evidence type="ECO:0000256" key="6">
    <source>
        <dbReference type="ARBA" id="ARBA00022970"/>
    </source>
</evidence>
<dbReference type="GO" id="GO:0006865">
    <property type="term" value="P:amino acid transport"/>
    <property type="evidence" value="ECO:0007669"/>
    <property type="project" value="UniProtKB-KW"/>
</dbReference>
<evidence type="ECO:0000313" key="12">
    <source>
        <dbReference type="Proteomes" id="UP000559117"/>
    </source>
</evidence>
<evidence type="ECO:0000256" key="8">
    <source>
        <dbReference type="ARBA" id="ARBA00023136"/>
    </source>
</evidence>
<dbReference type="RefSeq" id="WP_183861765.1">
    <property type="nucleotide sequence ID" value="NZ_JACHFH010000021.1"/>
</dbReference>
<comment type="subcellular location">
    <subcellularLocation>
        <location evidence="1 9">Cell membrane</location>
        <topology evidence="1 9">Multi-pass membrane protein</topology>
    </subcellularLocation>
</comment>
<dbReference type="PROSITE" id="PS50928">
    <property type="entry name" value="ABC_TM1"/>
    <property type="match status" value="1"/>
</dbReference>
<feature type="transmembrane region" description="Helical" evidence="9">
    <location>
        <begin position="172"/>
        <end position="192"/>
    </location>
</feature>
<dbReference type="Proteomes" id="UP000559117">
    <property type="component" value="Unassembled WGS sequence"/>
</dbReference>
<dbReference type="GO" id="GO:0043190">
    <property type="term" value="C:ATP-binding cassette (ABC) transporter complex"/>
    <property type="evidence" value="ECO:0007669"/>
    <property type="project" value="InterPro"/>
</dbReference>
<proteinExistence type="inferred from homology"/>
<dbReference type="FunFam" id="1.10.3720.10:FF:000033">
    <property type="entry name" value="Polar amino acid ABC transporter permease"/>
    <property type="match status" value="1"/>
</dbReference>
<dbReference type="InterPro" id="IPR010065">
    <property type="entry name" value="AA_ABC_transptr_permease_3TM"/>
</dbReference>
<dbReference type="Gene3D" id="1.10.3720.10">
    <property type="entry name" value="MetI-like"/>
    <property type="match status" value="1"/>
</dbReference>
<evidence type="ECO:0000256" key="5">
    <source>
        <dbReference type="ARBA" id="ARBA00022692"/>
    </source>
</evidence>
<evidence type="ECO:0000256" key="9">
    <source>
        <dbReference type="RuleBase" id="RU363032"/>
    </source>
</evidence>
<name>A0A840UW39_9FIRM</name>
<keyword evidence="3 9" id="KW-0813">Transport</keyword>
<feature type="transmembrane region" description="Helical" evidence="9">
    <location>
        <begin position="20"/>
        <end position="41"/>
    </location>
</feature>
<accession>A0A840UW39</accession>
<keyword evidence="12" id="KW-1185">Reference proteome</keyword>
<feature type="transmembrane region" description="Helical" evidence="9">
    <location>
        <begin position="53"/>
        <end position="81"/>
    </location>
</feature>
<organism evidence="11 12">
    <name type="scientific">Pectinatus brassicae</name>
    <dbReference type="NCBI Taxonomy" id="862415"/>
    <lineage>
        <taxon>Bacteria</taxon>
        <taxon>Bacillati</taxon>
        <taxon>Bacillota</taxon>
        <taxon>Negativicutes</taxon>
        <taxon>Selenomonadales</taxon>
        <taxon>Selenomonadaceae</taxon>
        <taxon>Pectinatus</taxon>
    </lineage>
</organism>
<comment type="similarity">
    <text evidence="2">Belongs to the binding-protein-dependent transport system permease family. HisMQ subfamily.</text>
</comment>
<gene>
    <name evidence="11" type="ORF">HNR32_001796</name>
</gene>
<dbReference type="InterPro" id="IPR043429">
    <property type="entry name" value="ArtM/GltK/GlnP/TcyL/YhdX-like"/>
</dbReference>
<keyword evidence="6" id="KW-0029">Amino-acid transport</keyword>
<dbReference type="EMBL" id="JACHFH010000021">
    <property type="protein sequence ID" value="MBB5336645.1"/>
    <property type="molecule type" value="Genomic_DNA"/>
</dbReference>
<feature type="transmembrane region" description="Helical" evidence="9">
    <location>
        <begin position="93"/>
        <end position="113"/>
    </location>
</feature>
<dbReference type="PANTHER" id="PTHR30614:SF20">
    <property type="entry name" value="GLUTAMINE TRANSPORT SYSTEM PERMEASE PROTEIN GLNP"/>
    <property type="match status" value="1"/>
</dbReference>
<keyword evidence="5 9" id="KW-0812">Transmembrane</keyword>
<dbReference type="GO" id="GO:0022857">
    <property type="term" value="F:transmembrane transporter activity"/>
    <property type="evidence" value="ECO:0007669"/>
    <property type="project" value="InterPro"/>
</dbReference>
<evidence type="ECO:0000313" key="11">
    <source>
        <dbReference type="EMBL" id="MBB5336645.1"/>
    </source>
</evidence>
<dbReference type="PANTHER" id="PTHR30614">
    <property type="entry name" value="MEMBRANE COMPONENT OF AMINO ACID ABC TRANSPORTER"/>
    <property type="match status" value="1"/>
</dbReference>